<accession>A0A4Q0SXL8</accession>
<dbReference type="AlphaFoldDB" id="A0A4Q0SXL8"/>
<dbReference type="EMBL" id="RDSM01000005">
    <property type="protein sequence ID" value="RXH54149.1"/>
    <property type="molecule type" value="Genomic_DNA"/>
</dbReference>
<keyword evidence="1" id="KW-0812">Transmembrane</keyword>
<dbReference type="PANTHER" id="PTHR32063">
    <property type="match status" value="1"/>
</dbReference>
<gene>
    <name evidence="2" type="ORF">GRAN_4800</name>
</gene>
<feature type="transmembrane region" description="Helical" evidence="1">
    <location>
        <begin position="6"/>
        <end position="25"/>
    </location>
</feature>
<dbReference type="InterPro" id="IPR001036">
    <property type="entry name" value="Acrflvin-R"/>
</dbReference>
<keyword evidence="1" id="KW-0472">Membrane</keyword>
<evidence type="ECO:0000256" key="1">
    <source>
        <dbReference type="SAM" id="Phobius"/>
    </source>
</evidence>
<sequence>MGVVMLAGIVLSNSILIVEFAHHLMKDGMAVREAISTSCRVRLRPILMTSLATLIGLLPMALKLGEGSEAYAPLAQALIGGLTVSVILTVFLVPAGFFLVYQNKPLKGPEHA</sequence>
<dbReference type="Gene3D" id="1.20.1640.10">
    <property type="entry name" value="Multidrug efflux transporter AcrB transmembrane domain"/>
    <property type="match status" value="1"/>
</dbReference>
<organism evidence="2 3">
    <name type="scientific">Granulicella sibirica</name>
    <dbReference type="NCBI Taxonomy" id="2479048"/>
    <lineage>
        <taxon>Bacteria</taxon>
        <taxon>Pseudomonadati</taxon>
        <taxon>Acidobacteriota</taxon>
        <taxon>Terriglobia</taxon>
        <taxon>Terriglobales</taxon>
        <taxon>Acidobacteriaceae</taxon>
        <taxon>Granulicella</taxon>
    </lineage>
</organism>
<keyword evidence="1" id="KW-1133">Transmembrane helix</keyword>
<name>A0A4Q0SXL8_9BACT</name>
<reference evidence="2 3" key="1">
    <citation type="submission" date="2018-11" db="EMBL/GenBank/DDBJ databases">
        <authorList>
            <person name="Mardanov A.V."/>
            <person name="Ravin N.V."/>
            <person name="Dedysh S.N."/>
        </authorList>
    </citation>
    <scope>NUCLEOTIDE SEQUENCE [LARGE SCALE GENOMIC DNA]</scope>
    <source>
        <strain evidence="2 3">AF10</strain>
    </source>
</reference>
<dbReference type="GO" id="GO:0005886">
    <property type="term" value="C:plasma membrane"/>
    <property type="evidence" value="ECO:0007669"/>
    <property type="project" value="TreeGrafter"/>
</dbReference>
<proteinExistence type="predicted"/>
<protein>
    <submittedName>
        <fullName evidence="2">Cobalt-zinc-cadmium resistance protein CzcA</fullName>
    </submittedName>
</protein>
<feature type="transmembrane region" description="Helical" evidence="1">
    <location>
        <begin position="77"/>
        <end position="101"/>
    </location>
</feature>
<reference evidence="3" key="2">
    <citation type="submission" date="2019-02" db="EMBL/GenBank/DDBJ databases">
        <title>Granulicella sibirica sp. nov., a psychrotolerant acidobacterium isolated from an organic soil layer in forested tundra, West Siberia.</title>
        <authorList>
            <person name="Oshkin I.Y."/>
            <person name="Kulichevskaya I.S."/>
            <person name="Rijpstra W.I.C."/>
            <person name="Sinninghe Damste J.S."/>
            <person name="Rakitin A.L."/>
            <person name="Ravin N.V."/>
            <person name="Dedysh S.N."/>
        </authorList>
    </citation>
    <scope>NUCLEOTIDE SEQUENCE [LARGE SCALE GENOMIC DNA]</scope>
    <source>
        <strain evidence="3">AF10</strain>
    </source>
</reference>
<evidence type="ECO:0000313" key="2">
    <source>
        <dbReference type="EMBL" id="RXH54149.1"/>
    </source>
</evidence>
<feature type="transmembrane region" description="Helical" evidence="1">
    <location>
        <begin position="46"/>
        <end position="65"/>
    </location>
</feature>
<dbReference type="PANTHER" id="PTHR32063:SF24">
    <property type="entry name" value="CATION EFFLUX SYSTEM (ACRB_ACRD_ACRF FAMILY)"/>
    <property type="match status" value="1"/>
</dbReference>
<evidence type="ECO:0000313" key="3">
    <source>
        <dbReference type="Proteomes" id="UP000289437"/>
    </source>
</evidence>
<dbReference type="GO" id="GO:0042910">
    <property type="term" value="F:xenobiotic transmembrane transporter activity"/>
    <property type="evidence" value="ECO:0007669"/>
    <property type="project" value="TreeGrafter"/>
</dbReference>
<dbReference type="Pfam" id="PF00873">
    <property type="entry name" value="ACR_tran"/>
    <property type="match status" value="1"/>
</dbReference>
<dbReference type="Proteomes" id="UP000289437">
    <property type="component" value="Unassembled WGS sequence"/>
</dbReference>
<comment type="caution">
    <text evidence="2">The sequence shown here is derived from an EMBL/GenBank/DDBJ whole genome shotgun (WGS) entry which is preliminary data.</text>
</comment>
<dbReference type="SUPFAM" id="SSF82866">
    <property type="entry name" value="Multidrug efflux transporter AcrB transmembrane domain"/>
    <property type="match status" value="1"/>
</dbReference>
<keyword evidence="3" id="KW-1185">Reference proteome</keyword>